<dbReference type="InterPro" id="IPR008271">
    <property type="entry name" value="Ser/Thr_kinase_AS"/>
</dbReference>
<dbReference type="CDD" id="cd14014">
    <property type="entry name" value="STKc_PknB_like"/>
    <property type="match status" value="1"/>
</dbReference>
<dbReference type="PANTHER" id="PTHR43289">
    <property type="entry name" value="MITOGEN-ACTIVATED PROTEIN KINASE KINASE KINASE 20-RELATED"/>
    <property type="match status" value="1"/>
</dbReference>
<feature type="region of interest" description="Disordered" evidence="11">
    <location>
        <begin position="562"/>
        <end position="633"/>
    </location>
</feature>
<comment type="catalytic activity">
    <reaction evidence="9">
        <text>L-seryl-[protein] + ATP = O-phospho-L-seryl-[protein] + ADP + H(+)</text>
        <dbReference type="Rhea" id="RHEA:17989"/>
        <dbReference type="Rhea" id="RHEA-COMP:9863"/>
        <dbReference type="Rhea" id="RHEA-COMP:11604"/>
        <dbReference type="ChEBI" id="CHEBI:15378"/>
        <dbReference type="ChEBI" id="CHEBI:29999"/>
        <dbReference type="ChEBI" id="CHEBI:30616"/>
        <dbReference type="ChEBI" id="CHEBI:83421"/>
        <dbReference type="ChEBI" id="CHEBI:456216"/>
        <dbReference type="EC" id="2.7.11.1"/>
    </reaction>
</comment>
<dbReference type="PROSITE" id="PS50011">
    <property type="entry name" value="PROTEIN_KINASE_DOM"/>
    <property type="match status" value="1"/>
</dbReference>
<keyword evidence="16" id="KW-1185">Reference proteome</keyword>
<evidence type="ECO:0000256" key="6">
    <source>
        <dbReference type="ARBA" id="ARBA00022777"/>
    </source>
</evidence>
<dbReference type="EC" id="2.7.11.1" evidence="1"/>
<keyword evidence="5 10" id="KW-0547">Nucleotide-binding</keyword>
<dbReference type="InterPro" id="IPR011009">
    <property type="entry name" value="Kinase-like_dom_sf"/>
</dbReference>
<dbReference type="FunFam" id="3.30.200.20:FF:000035">
    <property type="entry name" value="Serine/threonine protein kinase Stk1"/>
    <property type="match status" value="1"/>
</dbReference>
<dbReference type="PROSITE" id="PS00107">
    <property type="entry name" value="PROTEIN_KINASE_ATP"/>
    <property type="match status" value="1"/>
</dbReference>
<protein>
    <recommendedName>
        <fullName evidence="1">non-specific serine/threonine protein kinase</fullName>
        <ecNumber evidence="1">2.7.11.1</ecNumber>
    </recommendedName>
</protein>
<dbReference type="Pfam" id="PF03793">
    <property type="entry name" value="PASTA"/>
    <property type="match status" value="3"/>
</dbReference>
<comment type="caution">
    <text evidence="15">The sequence shown here is derived from an EMBL/GenBank/DDBJ whole genome shotgun (WGS) entry which is preliminary data.</text>
</comment>
<feature type="domain" description="Protein kinase" evidence="13">
    <location>
        <begin position="37"/>
        <end position="304"/>
    </location>
</feature>
<name>A0A4R7IX07_9ACTN</name>
<accession>A0A4R7IX07</accession>
<proteinExistence type="predicted"/>
<dbReference type="Pfam" id="PF00069">
    <property type="entry name" value="Pkinase"/>
    <property type="match status" value="1"/>
</dbReference>
<keyword evidence="12" id="KW-0812">Transmembrane</keyword>
<keyword evidence="2" id="KW-0723">Serine/threonine-protein kinase</keyword>
<feature type="domain" description="PASTA" evidence="14">
    <location>
        <begin position="454"/>
        <end position="522"/>
    </location>
</feature>
<dbReference type="NCBIfam" id="NF033483">
    <property type="entry name" value="PknB_PASTA_kin"/>
    <property type="match status" value="1"/>
</dbReference>
<feature type="region of interest" description="Disordered" evidence="11">
    <location>
        <begin position="487"/>
        <end position="509"/>
    </location>
</feature>
<evidence type="ECO:0000256" key="1">
    <source>
        <dbReference type="ARBA" id="ARBA00012513"/>
    </source>
</evidence>
<feature type="region of interest" description="Disordered" evidence="11">
    <location>
        <begin position="330"/>
        <end position="355"/>
    </location>
</feature>
<dbReference type="Gene3D" id="3.30.10.20">
    <property type="match status" value="3"/>
</dbReference>
<dbReference type="GO" id="GO:0045717">
    <property type="term" value="P:negative regulation of fatty acid biosynthetic process"/>
    <property type="evidence" value="ECO:0007669"/>
    <property type="project" value="UniProtKB-ARBA"/>
</dbReference>
<dbReference type="GO" id="GO:0005524">
    <property type="term" value="F:ATP binding"/>
    <property type="evidence" value="ECO:0007669"/>
    <property type="project" value="UniProtKB-UniRule"/>
</dbReference>
<dbReference type="InterPro" id="IPR005543">
    <property type="entry name" value="PASTA_dom"/>
</dbReference>
<dbReference type="FunFam" id="1.10.510.10:FF:000021">
    <property type="entry name" value="Serine/threonine protein kinase"/>
    <property type="match status" value="1"/>
</dbReference>
<evidence type="ECO:0000256" key="8">
    <source>
        <dbReference type="ARBA" id="ARBA00047899"/>
    </source>
</evidence>
<evidence type="ECO:0000256" key="11">
    <source>
        <dbReference type="SAM" id="MobiDB-lite"/>
    </source>
</evidence>
<feature type="domain" description="PASTA" evidence="14">
    <location>
        <begin position="523"/>
        <end position="587"/>
    </location>
</feature>
<evidence type="ECO:0000313" key="16">
    <source>
        <dbReference type="Proteomes" id="UP000295371"/>
    </source>
</evidence>
<evidence type="ECO:0000256" key="4">
    <source>
        <dbReference type="ARBA" id="ARBA00022737"/>
    </source>
</evidence>
<dbReference type="AlphaFoldDB" id="A0A4R7IX07"/>
<dbReference type="Gene3D" id="3.30.200.20">
    <property type="entry name" value="Phosphorylase Kinase, domain 1"/>
    <property type="match status" value="1"/>
</dbReference>
<keyword evidence="3" id="KW-0808">Transferase</keyword>
<dbReference type="Proteomes" id="UP000295371">
    <property type="component" value="Unassembled WGS sequence"/>
</dbReference>
<keyword evidence="6 15" id="KW-0418">Kinase</keyword>
<feature type="binding site" evidence="10">
    <location>
        <position position="66"/>
    </location>
    <ligand>
        <name>ATP</name>
        <dbReference type="ChEBI" id="CHEBI:30616"/>
    </ligand>
</feature>
<evidence type="ECO:0000259" key="14">
    <source>
        <dbReference type="PROSITE" id="PS51178"/>
    </source>
</evidence>
<dbReference type="InterPro" id="IPR000719">
    <property type="entry name" value="Prot_kinase_dom"/>
</dbReference>
<evidence type="ECO:0000256" key="10">
    <source>
        <dbReference type="PROSITE-ProRule" id="PRU10141"/>
    </source>
</evidence>
<sequence length="633" mass="67295">MNDDETKDFGNSPTEPIDSAPPTRARRAAAPMLGGRYELQGLLGRGGMAEVRRAYDTRLGRPVAIKQLRTDLASDPMFQARFRREAQSAAGLNHPNIVAVYDTGEEVNDDGTAIPYIVMELVEGLTLREVLRDDRKILPERALEITQGILDALAYSHTAGIIHRDIKPANVMLTPQGQVKVMDFGIARAVADSSATMTQTAAVIGTAQYLSPEQARGETVDNRSDIYSAGCVLYELLTGRPPFIGDSPVSVAYQHVREQPVPPSHFDPAVTPDVDAICLKALSKDPDDRYHDAREMRDDISRVLAGQSATAMLPVGAADPDATRVVPAAAPLADPDALDPDDEDADGEDEEERRSKKAPIIIALAVLLVVAGALGLWWWNRSQPVEPVLVQVPALEGSTQAGAESTLTNQGLQSTVEETKGADDETVGTVVDQDPPAGDIVEQGSTVTITINVGPDKGAIPSGLVGMDVDEAQSELEDAGFTNVTATADEDSDEPENQVISVDPSSGEEVALDDPVTLTYSEGLVTVPDWVNGPREDVESEASELGLDVSFSTVETYDTPDGYVVSQSVDPDSRVTRGTQVDVVVAETPPTVEPSDEPAPSSEPSEDDSPSPSPSNDDGDDDGSSDPTEQPTA</sequence>
<gene>
    <name evidence="15" type="ORF">CLV29_3235</name>
</gene>
<keyword evidence="7 10" id="KW-0067">ATP-binding</keyword>
<evidence type="ECO:0000313" key="15">
    <source>
        <dbReference type="EMBL" id="TDT29135.1"/>
    </source>
</evidence>
<dbReference type="EMBL" id="SOAW01000004">
    <property type="protein sequence ID" value="TDT29135.1"/>
    <property type="molecule type" value="Genomic_DNA"/>
</dbReference>
<feature type="compositionally biased region" description="Low complexity" evidence="11">
    <location>
        <begin position="581"/>
        <end position="590"/>
    </location>
</feature>
<keyword evidence="12" id="KW-1133">Transmembrane helix</keyword>
<feature type="transmembrane region" description="Helical" evidence="12">
    <location>
        <begin position="360"/>
        <end position="379"/>
    </location>
</feature>
<dbReference type="PROSITE" id="PS00108">
    <property type="entry name" value="PROTEIN_KINASE_ST"/>
    <property type="match status" value="1"/>
</dbReference>
<dbReference type="SMART" id="SM00740">
    <property type="entry name" value="PASTA"/>
    <property type="match status" value="3"/>
</dbReference>
<dbReference type="SMART" id="SM00220">
    <property type="entry name" value="S_TKc"/>
    <property type="match status" value="1"/>
</dbReference>
<evidence type="ECO:0000256" key="9">
    <source>
        <dbReference type="ARBA" id="ARBA00048679"/>
    </source>
</evidence>
<dbReference type="PROSITE" id="PS51178">
    <property type="entry name" value="PASTA"/>
    <property type="match status" value="3"/>
</dbReference>
<evidence type="ECO:0000256" key="2">
    <source>
        <dbReference type="ARBA" id="ARBA00022527"/>
    </source>
</evidence>
<evidence type="ECO:0000256" key="12">
    <source>
        <dbReference type="SAM" id="Phobius"/>
    </source>
</evidence>
<organism evidence="15 16">
    <name type="scientific">Naumannella halotolerans</name>
    <dbReference type="NCBI Taxonomy" id="993414"/>
    <lineage>
        <taxon>Bacteria</taxon>
        <taxon>Bacillati</taxon>
        <taxon>Actinomycetota</taxon>
        <taxon>Actinomycetes</taxon>
        <taxon>Propionibacteriales</taxon>
        <taxon>Propionibacteriaceae</taxon>
        <taxon>Naumannella</taxon>
    </lineage>
</organism>
<dbReference type="InterPro" id="IPR017441">
    <property type="entry name" value="Protein_kinase_ATP_BS"/>
</dbReference>
<evidence type="ECO:0000256" key="3">
    <source>
        <dbReference type="ARBA" id="ARBA00022679"/>
    </source>
</evidence>
<feature type="region of interest" description="Disordered" evidence="11">
    <location>
        <begin position="1"/>
        <end position="25"/>
    </location>
</feature>
<dbReference type="SUPFAM" id="SSF56112">
    <property type="entry name" value="Protein kinase-like (PK-like)"/>
    <property type="match status" value="1"/>
</dbReference>
<dbReference type="Gene3D" id="1.10.510.10">
    <property type="entry name" value="Transferase(Phosphotransferase) domain 1"/>
    <property type="match status" value="1"/>
</dbReference>
<feature type="domain" description="PASTA" evidence="14">
    <location>
        <begin position="386"/>
        <end position="453"/>
    </location>
</feature>
<dbReference type="CDD" id="cd06577">
    <property type="entry name" value="PASTA_pknB"/>
    <property type="match status" value="3"/>
</dbReference>
<reference evidence="15 16" key="1">
    <citation type="submission" date="2019-03" db="EMBL/GenBank/DDBJ databases">
        <title>Genomic Encyclopedia of Archaeal and Bacterial Type Strains, Phase II (KMG-II): from individual species to whole genera.</title>
        <authorList>
            <person name="Goeker M."/>
        </authorList>
    </citation>
    <scope>NUCLEOTIDE SEQUENCE [LARGE SCALE GENOMIC DNA]</scope>
    <source>
        <strain evidence="15 16">DSM 24323</strain>
    </source>
</reference>
<dbReference type="PANTHER" id="PTHR43289:SF6">
    <property type="entry name" value="SERINE_THREONINE-PROTEIN KINASE NEKL-3"/>
    <property type="match status" value="1"/>
</dbReference>
<comment type="catalytic activity">
    <reaction evidence="8">
        <text>L-threonyl-[protein] + ATP = O-phospho-L-threonyl-[protein] + ADP + H(+)</text>
        <dbReference type="Rhea" id="RHEA:46608"/>
        <dbReference type="Rhea" id="RHEA-COMP:11060"/>
        <dbReference type="Rhea" id="RHEA-COMP:11605"/>
        <dbReference type="ChEBI" id="CHEBI:15378"/>
        <dbReference type="ChEBI" id="CHEBI:30013"/>
        <dbReference type="ChEBI" id="CHEBI:30616"/>
        <dbReference type="ChEBI" id="CHEBI:61977"/>
        <dbReference type="ChEBI" id="CHEBI:456216"/>
        <dbReference type="EC" id="2.7.11.1"/>
    </reaction>
</comment>
<dbReference type="GO" id="GO:0004674">
    <property type="term" value="F:protein serine/threonine kinase activity"/>
    <property type="evidence" value="ECO:0007669"/>
    <property type="project" value="UniProtKB-KW"/>
</dbReference>
<keyword evidence="12" id="KW-0472">Membrane</keyword>
<evidence type="ECO:0000256" key="5">
    <source>
        <dbReference type="ARBA" id="ARBA00022741"/>
    </source>
</evidence>
<keyword evidence="4" id="KW-0677">Repeat</keyword>
<feature type="compositionally biased region" description="Acidic residues" evidence="11">
    <location>
        <begin position="336"/>
        <end position="351"/>
    </location>
</feature>
<evidence type="ECO:0000256" key="7">
    <source>
        <dbReference type="ARBA" id="ARBA00022840"/>
    </source>
</evidence>
<evidence type="ECO:0000259" key="13">
    <source>
        <dbReference type="PROSITE" id="PS50011"/>
    </source>
</evidence>